<reference evidence="2" key="1">
    <citation type="journal article" date="2023" name="G3 (Bethesda)">
        <title>Whole genome assemblies of Zophobas morio and Tenebrio molitor.</title>
        <authorList>
            <person name="Kaur S."/>
            <person name="Stinson S.A."/>
            <person name="diCenzo G.C."/>
        </authorList>
    </citation>
    <scope>NUCLEOTIDE SEQUENCE</scope>
    <source>
        <strain evidence="2">QUZm001</strain>
    </source>
</reference>
<proteinExistence type="predicted"/>
<protein>
    <submittedName>
        <fullName evidence="2">Uncharacterized protein</fullName>
    </submittedName>
</protein>
<evidence type="ECO:0000313" key="3">
    <source>
        <dbReference type="Proteomes" id="UP001168821"/>
    </source>
</evidence>
<comment type="caution">
    <text evidence="2">The sequence shown here is derived from an EMBL/GenBank/DDBJ whole genome shotgun (WGS) entry which is preliminary data.</text>
</comment>
<sequence>MGSSMYSADDSLSVATAGEKPGSGSRDGQSRKTSITKPPEGEFGLVAGTIIMQLIQSTRRLVNEFSCAGIILYTVV</sequence>
<feature type="region of interest" description="Disordered" evidence="1">
    <location>
        <begin position="1"/>
        <end position="41"/>
    </location>
</feature>
<gene>
    <name evidence="2" type="ORF">Zmor_004888</name>
</gene>
<dbReference type="Proteomes" id="UP001168821">
    <property type="component" value="Unassembled WGS sequence"/>
</dbReference>
<evidence type="ECO:0000256" key="1">
    <source>
        <dbReference type="SAM" id="MobiDB-lite"/>
    </source>
</evidence>
<name>A0AA38IT13_9CUCU</name>
<evidence type="ECO:0000313" key="2">
    <source>
        <dbReference type="EMBL" id="KAJ3660439.1"/>
    </source>
</evidence>
<dbReference type="AlphaFoldDB" id="A0AA38IT13"/>
<dbReference type="EMBL" id="JALNTZ010000002">
    <property type="protein sequence ID" value="KAJ3660439.1"/>
    <property type="molecule type" value="Genomic_DNA"/>
</dbReference>
<organism evidence="2 3">
    <name type="scientific">Zophobas morio</name>
    <dbReference type="NCBI Taxonomy" id="2755281"/>
    <lineage>
        <taxon>Eukaryota</taxon>
        <taxon>Metazoa</taxon>
        <taxon>Ecdysozoa</taxon>
        <taxon>Arthropoda</taxon>
        <taxon>Hexapoda</taxon>
        <taxon>Insecta</taxon>
        <taxon>Pterygota</taxon>
        <taxon>Neoptera</taxon>
        <taxon>Endopterygota</taxon>
        <taxon>Coleoptera</taxon>
        <taxon>Polyphaga</taxon>
        <taxon>Cucujiformia</taxon>
        <taxon>Tenebrionidae</taxon>
        <taxon>Zophobas</taxon>
    </lineage>
</organism>
<accession>A0AA38IT13</accession>
<keyword evidence="3" id="KW-1185">Reference proteome</keyword>